<keyword evidence="13" id="KW-0408">Iron</keyword>
<name>A0AAV8WAI0_9CUCU</name>
<evidence type="ECO:0000256" key="4">
    <source>
        <dbReference type="ARBA" id="ARBA00007879"/>
    </source>
</evidence>
<dbReference type="InterPro" id="IPR000504">
    <property type="entry name" value="RRM_dom"/>
</dbReference>
<proteinExistence type="inferred from homology"/>
<dbReference type="PROSITE" id="PS50102">
    <property type="entry name" value="RRM"/>
    <property type="match status" value="1"/>
</dbReference>
<evidence type="ECO:0000313" key="24">
    <source>
        <dbReference type="Proteomes" id="UP001159042"/>
    </source>
</evidence>
<dbReference type="GO" id="GO:0030488">
    <property type="term" value="P:tRNA methylation"/>
    <property type="evidence" value="ECO:0007669"/>
    <property type="project" value="TreeGrafter"/>
</dbReference>
<dbReference type="PANTHER" id="PTHR13069">
    <property type="entry name" value="ALKYLATED DNA REPAIR PROTEIN ALKB HOMOLOG 8"/>
    <property type="match status" value="1"/>
</dbReference>
<evidence type="ECO:0000256" key="20">
    <source>
        <dbReference type="PROSITE-ProRule" id="PRU00176"/>
    </source>
</evidence>
<gene>
    <name evidence="23" type="ORF">NQ315_007816</name>
</gene>
<keyword evidence="14" id="KW-0539">Nucleus</keyword>
<dbReference type="InterPro" id="IPR012677">
    <property type="entry name" value="Nucleotide-bd_a/b_plait_sf"/>
</dbReference>
<evidence type="ECO:0000256" key="2">
    <source>
        <dbReference type="ARBA" id="ARBA00004123"/>
    </source>
</evidence>
<dbReference type="AlphaFoldDB" id="A0AAV8WAI0"/>
<dbReference type="PROSITE" id="PS51471">
    <property type="entry name" value="FE2OG_OXY"/>
    <property type="match status" value="1"/>
</dbReference>
<dbReference type="GO" id="GO:0005634">
    <property type="term" value="C:nucleus"/>
    <property type="evidence" value="ECO:0007669"/>
    <property type="project" value="UniProtKB-SubCell"/>
</dbReference>
<keyword evidence="6" id="KW-0963">Cytoplasm</keyword>
<evidence type="ECO:0000259" key="22">
    <source>
        <dbReference type="PROSITE" id="PS51471"/>
    </source>
</evidence>
<dbReference type="GO" id="GO:0008757">
    <property type="term" value="F:S-adenosylmethionine-dependent methyltransferase activity"/>
    <property type="evidence" value="ECO:0007669"/>
    <property type="project" value="InterPro"/>
</dbReference>
<evidence type="ECO:0000256" key="11">
    <source>
        <dbReference type="ARBA" id="ARBA00022833"/>
    </source>
</evidence>
<evidence type="ECO:0000256" key="15">
    <source>
        <dbReference type="ARBA" id="ARBA00023268"/>
    </source>
</evidence>
<evidence type="ECO:0000256" key="8">
    <source>
        <dbReference type="ARBA" id="ARBA00022679"/>
    </source>
</evidence>
<dbReference type="InterPro" id="IPR037151">
    <property type="entry name" value="AlkB-like_sf"/>
</dbReference>
<dbReference type="Gene3D" id="3.40.50.150">
    <property type="entry name" value="Vaccinia Virus protein VP39"/>
    <property type="match status" value="1"/>
</dbReference>
<dbReference type="InterPro" id="IPR034256">
    <property type="entry name" value="ALKBH8_RRM"/>
</dbReference>
<dbReference type="CDD" id="cd12431">
    <property type="entry name" value="RRM_ALKBH8"/>
    <property type="match status" value="1"/>
</dbReference>
<dbReference type="SUPFAM" id="SSF51197">
    <property type="entry name" value="Clavaminate synthase-like"/>
    <property type="match status" value="1"/>
</dbReference>
<feature type="domain" description="Fe2OG dioxygenase" evidence="22">
    <location>
        <begin position="206"/>
        <end position="310"/>
    </location>
</feature>
<evidence type="ECO:0000256" key="7">
    <source>
        <dbReference type="ARBA" id="ARBA00022603"/>
    </source>
</evidence>
<evidence type="ECO:0000256" key="14">
    <source>
        <dbReference type="ARBA" id="ARBA00023242"/>
    </source>
</evidence>
<dbReference type="InterPro" id="IPR035979">
    <property type="entry name" value="RBD_domain_sf"/>
</dbReference>
<comment type="caution">
    <text evidence="23">The sequence shown here is derived from an EMBL/GenBank/DDBJ whole genome shotgun (WGS) entry which is preliminary data.</text>
</comment>
<reference evidence="23 24" key="1">
    <citation type="journal article" date="2023" name="Insect Mol. Biol.">
        <title>Genome sequencing provides insights into the evolution of gene families encoding plant cell wall-degrading enzymes in longhorned beetles.</title>
        <authorList>
            <person name="Shin N.R."/>
            <person name="Okamura Y."/>
            <person name="Kirsch R."/>
            <person name="Pauchet Y."/>
        </authorList>
    </citation>
    <scope>NUCLEOTIDE SEQUENCE [LARGE SCALE GENOMIC DNA]</scope>
    <source>
        <strain evidence="23">EAD_L_NR</strain>
    </source>
</reference>
<keyword evidence="9" id="KW-0949">S-adenosyl-L-methionine</keyword>
<keyword evidence="12 20" id="KW-0694">RNA-binding</keyword>
<evidence type="ECO:0000256" key="9">
    <source>
        <dbReference type="ARBA" id="ARBA00022691"/>
    </source>
</evidence>
<dbReference type="SUPFAM" id="SSF54928">
    <property type="entry name" value="RNA-binding domain, RBD"/>
    <property type="match status" value="1"/>
</dbReference>
<comment type="cofactor">
    <cofactor evidence="1">
        <name>Fe(2+)</name>
        <dbReference type="ChEBI" id="CHEBI:29033"/>
    </cofactor>
</comment>
<keyword evidence="11" id="KW-0862">Zinc</keyword>
<dbReference type="GO" id="GO:0005737">
    <property type="term" value="C:cytoplasm"/>
    <property type="evidence" value="ECO:0007669"/>
    <property type="project" value="UniProtKB-SubCell"/>
</dbReference>
<dbReference type="CDD" id="cd02440">
    <property type="entry name" value="AdoMet_MTases"/>
    <property type="match status" value="1"/>
</dbReference>
<dbReference type="Proteomes" id="UP001159042">
    <property type="component" value="Unassembled WGS sequence"/>
</dbReference>
<comment type="function">
    <text evidence="17">Catalyzes the methylation of 5-carboxymethyl uridine to 5-methylcarboxymethyl uridine at the wobble position of the anticodon loop in tRNA via its methyltransferase domain. Catalyzes the last step in the formation of 5-methylcarboxymethyl uridine at the wobble position of the anticodon loop in target tRNA. Has a preference for tRNA(Arg) and tRNA(Glu), and does not bind tRNA(Lys). Binds tRNA and catalyzes the iron and alpha-ketoglutarate dependent hydroxylation of 5-methylcarboxymethyl uridine at the wobble position of the anticodon loop in tRNA via its dioxygenase domain, giving rise to 5-(S)-methoxycarbonylhydroxymethyluridine; has a preference for tRNA(Gly). Required for normal survival after DNA damage. May inhibit apoptosis and promote cell survival and angiogenesis.</text>
</comment>
<evidence type="ECO:0000256" key="5">
    <source>
        <dbReference type="ARBA" id="ARBA00012808"/>
    </source>
</evidence>
<dbReference type="Pfam" id="PF08241">
    <property type="entry name" value="Methyltransf_11"/>
    <property type="match status" value="1"/>
</dbReference>
<dbReference type="GO" id="GO:0000049">
    <property type="term" value="F:tRNA binding"/>
    <property type="evidence" value="ECO:0007669"/>
    <property type="project" value="TreeGrafter"/>
</dbReference>
<dbReference type="GO" id="GO:0106335">
    <property type="term" value="F:tRNA (5-carboxymethyluridine(34)-5-O)-methyltransferase activity"/>
    <property type="evidence" value="ECO:0007669"/>
    <property type="project" value="UniProtKB-EC"/>
</dbReference>
<evidence type="ECO:0000256" key="10">
    <source>
        <dbReference type="ARBA" id="ARBA00022723"/>
    </source>
</evidence>
<dbReference type="PANTHER" id="PTHR13069:SF21">
    <property type="entry name" value="ALKYLATED DNA REPAIR PROTEIN ALKB HOMOLOG 8"/>
    <property type="match status" value="1"/>
</dbReference>
<dbReference type="FunFam" id="3.30.70.330:FF:000570">
    <property type="entry name" value="ALKylated DNA repair protein AlkB homolog"/>
    <property type="match status" value="1"/>
</dbReference>
<evidence type="ECO:0000256" key="19">
    <source>
        <dbReference type="ARBA" id="ARBA00049802"/>
    </source>
</evidence>
<dbReference type="InterPro" id="IPR027450">
    <property type="entry name" value="AlkB-like"/>
</dbReference>
<keyword evidence="15" id="KW-0511">Multifunctional enzyme</keyword>
<dbReference type="InterPro" id="IPR051422">
    <property type="entry name" value="AlkB_tRNA_MeTrf/Diox"/>
</dbReference>
<evidence type="ECO:0000313" key="23">
    <source>
        <dbReference type="EMBL" id="KAJ8922781.1"/>
    </source>
</evidence>
<dbReference type="EMBL" id="JANEYG010000006">
    <property type="protein sequence ID" value="KAJ8922781.1"/>
    <property type="molecule type" value="Genomic_DNA"/>
</dbReference>
<evidence type="ECO:0000256" key="18">
    <source>
        <dbReference type="ARBA" id="ARBA00049786"/>
    </source>
</evidence>
<dbReference type="Pfam" id="PF13532">
    <property type="entry name" value="2OG-FeII_Oxy_2"/>
    <property type="match status" value="1"/>
</dbReference>
<dbReference type="GO" id="GO:0046872">
    <property type="term" value="F:metal ion binding"/>
    <property type="evidence" value="ECO:0007669"/>
    <property type="project" value="UniProtKB-KW"/>
</dbReference>
<evidence type="ECO:0000259" key="21">
    <source>
        <dbReference type="PROSITE" id="PS50102"/>
    </source>
</evidence>
<evidence type="ECO:0000256" key="1">
    <source>
        <dbReference type="ARBA" id="ARBA00001954"/>
    </source>
</evidence>
<dbReference type="SUPFAM" id="SSF53335">
    <property type="entry name" value="S-adenosyl-L-methionine-dependent methyltransferases"/>
    <property type="match status" value="1"/>
</dbReference>
<comment type="subcellular location">
    <subcellularLocation>
        <location evidence="3">Cytoplasm</location>
    </subcellularLocation>
    <subcellularLocation>
        <location evidence="2">Nucleus</location>
    </subcellularLocation>
</comment>
<evidence type="ECO:0000256" key="17">
    <source>
        <dbReference type="ARBA" id="ARBA00045506"/>
    </source>
</evidence>
<dbReference type="InterPro" id="IPR005123">
    <property type="entry name" value="Oxoglu/Fe-dep_dioxygenase_dom"/>
</dbReference>
<comment type="catalytic activity">
    <reaction evidence="16">
        <text>5-(carboxymethyl)uridine(34) in tRNA + S-adenosyl-L-methionine = 5-(2-methoxy-2-oxoethyl)uridine(34) in tRNA + S-adenosyl-L-homocysteine</text>
        <dbReference type="Rhea" id="RHEA:43208"/>
        <dbReference type="Rhea" id="RHEA-COMP:10407"/>
        <dbReference type="Rhea" id="RHEA-COMP:10408"/>
        <dbReference type="ChEBI" id="CHEBI:57856"/>
        <dbReference type="ChEBI" id="CHEBI:59789"/>
        <dbReference type="ChEBI" id="CHEBI:74851"/>
        <dbReference type="ChEBI" id="CHEBI:74882"/>
        <dbReference type="EC" id="2.1.1.229"/>
    </reaction>
</comment>
<keyword evidence="24" id="KW-1185">Reference proteome</keyword>
<evidence type="ECO:0000256" key="6">
    <source>
        <dbReference type="ARBA" id="ARBA00022490"/>
    </source>
</evidence>
<protein>
    <recommendedName>
        <fullName evidence="5">tRNA (carboxymethyluridine(34)-5-O)-methyltransferase</fullName>
        <ecNumber evidence="5">2.1.1.229</ecNumber>
    </recommendedName>
    <alternativeName>
        <fullName evidence="18">Alkylated DNA repair protein alkB homolog 8</fullName>
    </alternativeName>
    <alternativeName>
        <fullName evidence="19">S-adenosyl-L-methionine-dependent tRNA methyltransferase ALKBH8</fullName>
    </alternativeName>
</protein>
<evidence type="ECO:0000256" key="12">
    <source>
        <dbReference type="ARBA" id="ARBA00022884"/>
    </source>
</evidence>
<dbReference type="Gene3D" id="2.60.120.590">
    <property type="entry name" value="Alpha-ketoglutarate-dependent dioxygenase AlkB-like"/>
    <property type="match status" value="1"/>
</dbReference>
<organism evidence="23 24">
    <name type="scientific">Exocentrus adspersus</name>
    <dbReference type="NCBI Taxonomy" id="1586481"/>
    <lineage>
        <taxon>Eukaryota</taxon>
        <taxon>Metazoa</taxon>
        <taxon>Ecdysozoa</taxon>
        <taxon>Arthropoda</taxon>
        <taxon>Hexapoda</taxon>
        <taxon>Insecta</taxon>
        <taxon>Pterygota</taxon>
        <taxon>Neoptera</taxon>
        <taxon>Endopterygota</taxon>
        <taxon>Coleoptera</taxon>
        <taxon>Polyphaga</taxon>
        <taxon>Cucujiformia</taxon>
        <taxon>Chrysomeloidea</taxon>
        <taxon>Cerambycidae</taxon>
        <taxon>Lamiinae</taxon>
        <taxon>Acanthocinini</taxon>
        <taxon>Exocentrus</taxon>
    </lineage>
</organism>
<dbReference type="InterPro" id="IPR029063">
    <property type="entry name" value="SAM-dependent_MTases_sf"/>
</dbReference>
<feature type="domain" description="RRM" evidence="21">
    <location>
        <begin position="35"/>
        <end position="112"/>
    </location>
</feature>
<comment type="similarity">
    <text evidence="4">Belongs to the alkB family.</text>
</comment>
<evidence type="ECO:0000256" key="3">
    <source>
        <dbReference type="ARBA" id="ARBA00004496"/>
    </source>
</evidence>
<dbReference type="Pfam" id="PF00076">
    <property type="entry name" value="RRM_1"/>
    <property type="match status" value="1"/>
</dbReference>
<accession>A0AAV8WAI0</accession>
<evidence type="ECO:0000256" key="16">
    <source>
        <dbReference type="ARBA" id="ARBA00034996"/>
    </source>
</evidence>
<keyword evidence="8" id="KW-0808">Transferase</keyword>
<sequence>MNSAAKTKKLERKLKKLQHTVLRETGMSCDLTPTKNIVICNAGLVNGLSEEAIYKHFSQHGILENILLLPGKSCSFVSYTKLQSACNAFETFNGKLNIAQDNKPVYLLYTSSLPVVETSKTWKNLPPGLLILEDFVTDEEETELLKLCDFEKDSNGMKNRQVKHYGYEFRYDTNNVDKDKPLNEAIPDACNFLWNRLSNTYGLDFHPDQLTVNHYSAGQGIPHHVDTHSAFEDPIVSLSLQSSVVMEFKLDNQHLCVLLPRKSLAVISGESRYDWTHGITPRKFDVVYTNNNFTALERATRTSFTFRKILQGECRCSYKSKCDSYSKQVNASIENDAASRLEKLHVHEVYENIASHFSDTRHKPWPNVLEFVQSFDTGSILVDIGCGNGKYLGQNTSSFSVGCDQSTGLINVCKDRGFEVFTGNCLSVPLRDDIADGVISIAVIHHLANEDRRLQAIKEMVRVLRVGGQALVYVWAKDQCKNEEKSSYIKQDRRNRKCKDITSRDGAVDNEVSVLQGVSLPVHTNRTQFKHNDVLVPWKLKGRSESDNVFLRFYHVFQENELPGMCRELSNVEVVKSYYDQGNWCVILRKV</sequence>
<dbReference type="InterPro" id="IPR013216">
    <property type="entry name" value="Methyltransf_11"/>
</dbReference>
<keyword evidence="10" id="KW-0479">Metal-binding</keyword>
<dbReference type="EC" id="2.1.1.229" evidence="5"/>
<keyword evidence="7" id="KW-0489">Methyltransferase</keyword>
<dbReference type="GO" id="GO:0002098">
    <property type="term" value="P:tRNA wobble uridine modification"/>
    <property type="evidence" value="ECO:0007669"/>
    <property type="project" value="TreeGrafter"/>
</dbReference>
<dbReference type="Gene3D" id="3.30.70.330">
    <property type="match status" value="1"/>
</dbReference>
<evidence type="ECO:0000256" key="13">
    <source>
        <dbReference type="ARBA" id="ARBA00023004"/>
    </source>
</evidence>